<dbReference type="FunFam" id="1.20.5.170:FF:000002">
    <property type="entry name" value="Type I keratin KA11"/>
    <property type="match status" value="1"/>
</dbReference>
<dbReference type="GeneID" id="102168573"/>
<protein>
    <submittedName>
        <fullName evidence="9">Keratin 28</fullName>
    </submittedName>
</protein>
<evidence type="ECO:0000259" key="8">
    <source>
        <dbReference type="PROSITE" id="PS51842"/>
    </source>
</evidence>
<evidence type="ECO:0000256" key="3">
    <source>
        <dbReference type="ARBA" id="ARBA00022744"/>
    </source>
</evidence>
<keyword evidence="3" id="KW-0416">Keratin</keyword>
<evidence type="ECO:0000313" key="10">
    <source>
        <dbReference type="Proteomes" id="UP000291000"/>
    </source>
</evidence>
<evidence type="ECO:0000256" key="4">
    <source>
        <dbReference type="ARBA" id="ARBA00022754"/>
    </source>
</evidence>
<keyword evidence="2" id="KW-0963">Cytoplasm</keyword>
<feature type="coiled-coil region" evidence="6">
    <location>
        <begin position="328"/>
        <end position="387"/>
    </location>
</feature>
<feature type="region of interest" description="Disordered" evidence="7">
    <location>
        <begin position="424"/>
        <end position="444"/>
    </location>
</feature>
<dbReference type="PANTHER" id="PTHR23239">
    <property type="entry name" value="INTERMEDIATE FILAMENT"/>
    <property type="match status" value="1"/>
</dbReference>
<dbReference type="GO" id="GO:0005737">
    <property type="term" value="C:cytoplasm"/>
    <property type="evidence" value="ECO:0007669"/>
    <property type="project" value="UniProtKB-SubCell"/>
</dbReference>
<reference evidence="9" key="2">
    <citation type="submission" date="2025-08" db="UniProtKB">
        <authorList>
            <consortium name="Ensembl"/>
        </authorList>
    </citation>
    <scope>IDENTIFICATION</scope>
</reference>
<dbReference type="SMART" id="SM01391">
    <property type="entry name" value="Filament"/>
    <property type="match status" value="1"/>
</dbReference>
<dbReference type="EMBL" id="LWLT01000022">
    <property type="status" value="NOT_ANNOTATED_CDS"/>
    <property type="molecule type" value="Genomic_DNA"/>
</dbReference>
<feature type="domain" description="IF rod" evidence="8">
    <location>
        <begin position="86"/>
        <end position="423"/>
    </location>
</feature>
<gene>
    <name evidence="9" type="primary">KRT28</name>
    <name evidence="9" type="synonym">LOC102168573</name>
</gene>
<dbReference type="PROSITE" id="PS51842">
    <property type="entry name" value="IF_ROD_2"/>
    <property type="match status" value="1"/>
</dbReference>
<dbReference type="InterPro" id="IPR039008">
    <property type="entry name" value="IF_rod_dom"/>
</dbReference>
<dbReference type="Proteomes" id="UP000291000">
    <property type="component" value="Chromosome 19"/>
</dbReference>
<dbReference type="Bgee" id="ENSCHIG00000015839">
    <property type="expression patterns" value="Expressed in skin of neck and 4 other cell types or tissues"/>
</dbReference>
<organism evidence="9 10">
    <name type="scientific">Capra hircus</name>
    <name type="common">Goat</name>
    <dbReference type="NCBI Taxonomy" id="9925"/>
    <lineage>
        <taxon>Eukaryota</taxon>
        <taxon>Metazoa</taxon>
        <taxon>Chordata</taxon>
        <taxon>Craniata</taxon>
        <taxon>Vertebrata</taxon>
        <taxon>Euteleostomi</taxon>
        <taxon>Mammalia</taxon>
        <taxon>Eutheria</taxon>
        <taxon>Laurasiatheria</taxon>
        <taxon>Artiodactyla</taxon>
        <taxon>Ruminantia</taxon>
        <taxon>Pecora</taxon>
        <taxon>Bovidae</taxon>
        <taxon>Caprinae</taxon>
        <taxon>Capra</taxon>
    </lineage>
</organism>
<dbReference type="GO" id="GO:0030855">
    <property type="term" value="P:epithelial cell differentiation"/>
    <property type="evidence" value="ECO:0007669"/>
    <property type="project" value="TreeGrafter"/>
</dbReference>
<keyword evidence="5 6" id="KW-0175">Coiled coil</keyword>
<dbReference type="GO" id="GO:0031069">
    <property type="term" value="P:hair follicle morphogenesis"/>
    <property type="evidence" value="ECO:0007669"/>
    <property type="project" value="TreeGrafter"/>
</dbReference>
<evidence type="ECO:0000313" key="9">
    <source>
        <dbReference type="Ensembl" id="ENSCHIP00000015100.1"/>
    </source>
</evidence>
<dbReference type="FunFam" id="1.20.5.500:FF:000001">
    <property type="entry name" value="Type II keratin 23"/>
    <property type="match status" value="1"/>
</dbReference>
<dbReference type="Ensembl" id="ENSCHIT00000022902.1">
    <property type="protein sequence ID" value="ENSCHIP00000015100.1"/>
    <property type="gene ID" value="ENSCHIG00000015839.1"/>
</dbReference>
<dbReference type="Pfam" id="PF00038">
    <property type="entry name" value="Filament"/>
    <property type="match status" value="2"/>
</dbReference>
<dbReference type="Gene3D" id="1.20.5.170">
    <property type="match status" value="1"/>
</dbReference>
<dbReference type="FunFam" id="1.20.5.1160:FF:000002">
    <property type="entry name" value="Type I keratin 10"/>
    <property type="match status" value="1"/>
</dbReference>
<proteinExistence type="predicted"/>
<evidence type="ECO:0000256" key="1">
    <source>
        <dbReference type="ARBA" id="ARBA00004496"/>
    </source>
</evidence>
<dbReference type="GO" id="GO:0045109">
    <property type="term" value="P:intermediate filament organization"/>
    <property type="evidence" value="ECO:0007669"/>
    <property type="project" value="TreeGrafter"/>
</dbReference>
<dbReference type="OMA" id="FAGSNAC"/>
<dbReference type="PRINTS" id="PR01248">
    <property type="entry name" value="TYPE1KERATIN"/>
</dbReference>
<dbReference type="OrthoDB" id="9532690at2759"/>
<comment type="subcellular location">
    <subcellularLocation>
        <location evidence="1">Cytoplasm</location>
    </subcellularLocation>
</comment>
<sequence>MSLRFSSGSRHICLRSGTESLRPSSGGTGFAGSNAWGNSGAERGFSYALGGGLGSLPGGDHAGGIPGSGTCAGFAGNEGGLFSGNEKVTMQNLNDRLASYLDNVRALEEANAELEREIKSWYEKHGPGSCRGLDHDYGRYHLTIEDLKNKIISSTMANANIILQIDNARLAADDFRLKYENELALHQNTEADINGLRRVLDELTLCRTDQELQYESLSEELTYLKKNHEECQGIQNKEFHVSRSALRISSPKEMKALQCAAGGNVNVEMNAAPGVDLTLLLNNMRAEYEDLAEQNRRDAEAWFNEKSASLQQQISDDAGAASSAQGELTEMKRTVQTLDIELQSLLATKHSLECSLTETEGNYCAQLAQIQAQIGALEEQLHQVRTETEGQKLEYEQLLDIKVHLEKEIETYCRLIDGDRNSCSKSKGFESGSPGNSSKDLSRTTLVKTVVEEIDQRGKVLSSRVQSIEEKTSKMTNGKTEQRVPF</sequence>
<dbReference type="Gene3D" id="1.20.5.1160">
    <property type="entry name" value="Vasodilator-stimulated phosphoprotein"/>
    <property type="match status" value="1"/>
</dbReference>
<evidence type="ECO:0000256" key="6">
    <source>
        <dbReference type="SAM" id="Coils"/>
    </source>
</evidence>
<dbReference type="GO" id="GO:0005882">
    <property type="term" value="C:intermediate filament"/>
    <property type="evidence" value="ECO:0007669"/>
    <property type="project" value="UniProtKB-KW"/>
</dbReference>
<evidence type="ECO:0000256" key="2">
    <source>
        <dbReference type="ARBA" id="ARBA00022490"/>
    </source>
</evidence>
<reference evidence="9" key="3">
    <citation type="submission" date="2025-09" db="UniProtKB">
        <authorList>
            <consortium name="Ensembl"/>
        </authorList>
    </citation>
    <scope>IDENTIFICATION</scope>
</reference>
<evidence type="ECO:0000256" key="7">
    <source>
        <dbReference type="SAM" id="MobiDB-lite"/>
    </source>
</evidence>
<dbReference type="InterPro" id="IPR002957">
    <property type="entry name" value="Keratin_I"/>
</dbReference>
<dbReference type="SUPFAM" id="SSF64593">
    <property type="entry name" value="Intermediate filament protein, coiled coil region"/>
    <property type="match status" value="2"/>
</dbReference>
<keyword evidence="10" id="KW-1185">Reference proteome</keyword>
<dbReference type="Gene3D" id="1.20.5.500">
    <property type="entry name" value="Single helix bin"/>
    <property type="match status" value="1"/>
</dbReference>
<name>A0A452ESM4_CAPHI</name>
<dbReference type="STRING" id="9925.ENSCHIP00000015100"/>
<dbReference type="GeneTree" id="ENSGT00940000162192"/>
<keyword evidence="4" id="KW-0403">Intermediate filament</keyword>
<dbReference type="AlphaFoldDB" id="A0A452ESM4"/>
<feature type="compositionally biased region" description="Polar residues" evidence="7">
    <location>
        <begin position="433"/>
        <end position="444"/>
    </location>
</feature>
<dbReference type="PANTHER" id="PTHR23239:SF215">
    <property type="entry name" value="KERATIN, TYPE I CYTOSKELETAL 28"/>
    <property type="match status" value="1"/>
</dbReference>
<reference evidence="9 10" key="1">
    <citation type="submission" date="2016-04" db="EMBL/GenBank/DDBJ databases">
        <title>Polished mammalian reference genomes with single-molecule sequencing and chromosome conformation capture applied to the Capra hircus genome.</title>
        <authorList>
            <person name="Bickhart D.M."/>
            <person name="Koren S."/>
            <person name="Rosen B."/>
            <person name="Hastie A."/>
            <person name="Liachko I."/>
            <person name="Sullivan S.T."/>
            <person name="Burton J."/>
            <person name="Sayre B.L."/>
            <person name="Huson H.J."/>
            <person name="Lee J."/>
            <person name="Lam E."/>
            <person name="Kelley C.M."/>
            <person name="Hutchison J.L."/>
            <person name="Zhou Y."/>
            <person name="Sun J."/>
            <person name="Crisa A."/>
            <person name="Schwartz J.C."/>
            <person name="Hammond J.A."/>
            <person name="Schroeder S.G."/>
            <person name="Liu G.E."/>
            <person name="Dunham M."/>
            <person name="Shendure J."/>
            <person name="Sonstegard T.S."/>
            <person name="Phillippy A.M."/>
            <person name="Van Tassell C.P."/>
            <person name="Smith T.P."/>
        </authorList>
    </citation>
    <scope>NUCLEOTIDE SEQUENCE [LARGE SCALE GENOMIC DNA]</scope>
</reference>
<feature type="coiled-coil region" evidence="6">
    <location>
        <begin position="90"/>
        <end position="124"/>
    </location>
</feature>
<accession>A0A452ESM4</accession>
<evidence type="ECO:0000256" key="5">
    <source>
        <dbReference type="ARBA" id="ARBA00023054"/>
    </source>
</evidence>
<feature type="region of interest" description="Disordered" evidence="7">
    <location>
        <begin position="462"/>
        <end position="486"/>
    </location>
</feature>
<dbReference type="GO" id="GO:0005198">
    <property type="term" value="F:structural molecule activity"/>
    <property type="evidence" value="ECO:0007669"/>
    <property type="project" value="InterPro"/>
</dbReference>
<dbReference type="KEGG" id="chx:102168573"/>